<accession>A0ABY8EYN3</accession>
<feature type="region of interest" description="Disordered" evidence="2">
    <location>
        <begin position="252"/>
        <end position="273"/>
    </location>
</feature>
<protein>
    <recommendedName>
        <fullName evidence="3">RRM domain-containing protein</fullName>
    </recommendedName>
</protein>
<feature type="region of interest" description="Disordered" evidence="2">
    <location>
        <begin position="644"/>
        <end position="667"/>
    </location>
</feature>
<proteinExistence type="predicted"/>
<feature type="compositionally biased region" description="Low complexity" evidence="2">
    <location>
        <begin position="491"/>
        <end position="501"/>
    </location>
</feature>
<dbReference type="InterPro" id="IPR012677">
    <property type="entry name" value="Nucleotide-bd_a/b_plait_sf"/>
</dbReference>
<name>A0ABY8EYN3_MALFU</name>
<evidence type="ECO:0000313" key="4">
    <source>
        <dbReference type="EMBL" id="WFD49779.1"/>
    </source>
</evidence>
<dbReference type="PANTHER" id="PTHR48029:SF1">
    <property type="entry name" value="NUCLEOLAR PROTEIN 8"/>
    <property type="match status" value="1"/>
</dbReference>
<dbReference type="Pfam" id="PF00076">
    <property type="entry name" value="RRM_1"/>
    <property type="match status" value="1"/>
</dbReference>
<feature type="compositionally biased region" description="Low complexity" evidence="2">
    <location>
        <begin position="508"/>
        <end position="519"/>
    </location>
</feature>
<evidence type="ECO:0000256" key="2">
    <source>
        <dbReference type="SAM" id="MobiDB-lite"/>
    </source>
</evidence>
<reference evidence="4 5" key="1">
    <citation type="journal article" date="2020" name="Elife">
        <title>Loss of centromere function drives karyotype evolution in closely related Malassezia species.</title>
        <authorList>
            <person name="Sankaranarayanan S.R."/>
            <person name="Ianiri G."/>
            <person name="Coelho M.A."/>
            <person name="Reza M.H."/>
            <person name="Thimmappa B.C."/>
            <person name="Ganguly P."/>
            <person name="Vadnala R.N."/>
            <person name="Sun S."/>
            <person name="Siddharthan R."/>
            <person name="Tellgren-Roth C."/>
            <person name="Dawson T.L."/>
            <person name="Heitman J."/>
            <person name="Sanyal K."/>
        </authorList>
    </citation>
    <scope>NUCLEOTIDE SEQUENCE [LARGE SCALE GENOMIC DNA]</scope>
    <source>
        <strain evidence="4">CBS14141</strain>
    </source>
</reference>
<keyword evidence="5" id="KW-1185">Reference proteome</keyword>
<evidence type="ECO:0000256" key="1">
    <source>
        <dbReference type="ARBA" id="ARBA00022884"/>
    </source>
</evidence>
<gene>
    <name evidence="4" type="ORF">GLX27_004464</name>
</gene>
<dbReference type="InterPro" id="IPR035979">
    <property type="entry name" value="RBD_domain_sf"/>
</dbReference>
<dbReference type="SMART" id="SM00360">
    <property type="entry name" value="RRM"/>
    <property type="match status" value="1"/>
</dbReference>
<feature type="compositionally biased region" description="Acidic residues" evidence="2">
    <location>
        <begin position="386"/>
        <end position="395"/>
    </location>
</feature>
<feature type="domain" description="RRM" evidence="3">
    <location>
        <begin position="7"/>
        <end position="84"/>
    </location>
</feature>
<dbReference type="EMBL" id="CP046239">
    <property type="protein sequence ID" value="WFD49779.1"/>
    <property type="molecule type" value="Genomic_DNA"/>
</dbReference>
<dbReference type="Gene3D" id="3.30.70.330">
    <property type="match status" value="1"/>
</dbReference>
<evidence type="ECO:0000259" key="3">
    <source>
        <dbReference type="SMART" id="SM00360"/>
    </source>
</evidence>
<keyword evidence="1" id="KW-0694">RNA-binding</keyword>
<feature type="region of interest" description="Disordered" evidence="2">
    <location>
        <begin position="165"/>
        <end position="184"/>
    </location>
</feature>
<evidence type="ECO:0000313" key="5">
    <source>
        <dbReference type="Proteomes" id="UP000818624"/>
    </source>
</evidence>
<dbReference type="SUPFAM" id="SSF54928">
    <property type="entry name" value="RNA-binding domain, RBD"/>
    <property type="match status" value="1"/>
</dbReference>
<sequence>MDVVTKRLHIGGLTPNFSADALRDKLAQYGEVLELEGCTDDYVDAVGKRRPYAFVTMRAQPAQLAKCMNALSGAIWKGAKLRIGEAKPTFTQRIAARREKEAAAEAAADARAAERHKRWLRKRPWLGIQPEDMRPVTPQQVEAGAWGWKVTPAGHMVRPMHMRPERPLPLLHDRPRKRTKAPPARAYRVTIDPTRYKPEHLAGGLLDALATGPEEALRWTLVEDDEGAAHWHATNARGELVAVEKVPERKAHTPLPPAADAALDDPQHAPQMDALPASAHDVPTSLFDDAQDAPSGGAAWWDAEAPEAAPASSPSSASELEGLALNDTEAPESLFDHAQPTSLTWWDEPEDDDVPPPRTRAADDATPSRAAPADVPTRRAPAPALDDSDFSDGYEEMQSAPAPVSGTDERARQLALLGSLVGDTSDVPPPISSAPALSDDDEEAWDASGRTEPDANDEAAEAPDARPEAPDAQESHTIPTHDRARSPSPPKQAEAPAALPEAPREPAAEPSDSAPSAAPAPQPEGAVTLKDMFQHDGTFSLFGAMAADGLDEFELEDPFADTSEPAAPVPAPALAPSTSLRLPSFTTAATLGHDSLLDVLQQGGSQPFWCVDTDEQIEERWKAHRADLTQLYKRMHREAVKKTKRRVAGARAGTGTTRLGAAAPVAP</sequence>
<feature type="region of interest" description="Disordered" evidence="2">
    <location>
        <begin position="341"/>
        <end position="524"/>
    </location>
</feature>
<feature type="compositionally biased region" description="Low complexity" evidence="2">
    <location>
        <begin position="649"/>
        <end position="667"/>
    </location>
</feature>
<dbReference type="Proteomes" id="UP000818624">
    <property type="component" value="Chromosome 6"/>
</dbReference>
<organism evidence="4 5">
    <name type="scientific">Malassezia furfur</name>
    <name type="common">Pityriasis versicolor infection agent</name>
    <name type="synonym">Pityrosporum furfur</name>
    <dbReference type="NCBI Taxonomy" id="55194"/>
    <lineage>
        <taxon>Eukaryota</taxon>
        <taxon>Fungi</taxon>
        <taxon>Dikarya</taxon>
        <taxon>Basidiomycota</taxon>
        <taxon>Ustilaginomycotina</taxon>
        <taxon>Malasseziomycetes</taxon>
        <taxon>Malasseziales</taxon>
        <taxon>Malasseziaceae</taxon>
        <taxon>Malassezia</taxon>
    </lineage>
</organism>
<dbReference type="PANTHER" id="PTHR48029">
    <property type="entry name" value="NUCLEOLAR PROTEIN 8"/>
    <property type="match status" value="1"/>
</dbReference>
<dbReference type="InterPro" id="IPR000504">
    <property type="entry name" value="RRM_dom"/>
</dbReference>